<name>A0AAN7I1M3_9FUNG</name>
<comment type="caution">
    <text evidence="1">The sequence shown here is derived from an EMBL/GenBank/DDBJ whole genome shotgun (WGS) entry which is preliminary data.</text>
</comment>
<dbReference type="EMBL" id="JASEJX010000014">
    <property type="protein sequence ID" value="KAK4516772.1"/>
    <property type="molecule type" value="Genomic_DNA"/>
</dbReference>
<dbReference type="RefSeq" id="XP_064683438.1">
    <property type="nucleotide sequence ID" value="XM_064830936.1"/>
</dbReference>
<reference evidence="1 2" key="1">
    <citation type="submission" date="2022-11" db="EMBL/GenBank/DDBJ databases">
        <title>Mucor velutinosus strain NIH1002 WGS.</title>
        <authorList>
            <person name="Subramanian P."/>
            <person name="Mullikin J.C."/>
            <person name="Segre J.A."/>
            <person name="Zelazny A.M."/>
        </authorList>
    </citation>
    <scope>NUCLEOTIDE SEQUENCE [LARGE SCALE GENOMIC DNA]</scope>
    <source>
        <strain evidence="1 2">NIH1002</strain>
    </source>
</reference>
<sequence>MASFQDLPNELLTEIIGQLAVITLPQLRRRATADSGFSQLCNSNNATLLSILRSKETTIPSLLQERSTQLMAKLYLPTSPAGSFI</sequence>
<dbReference type="GO" id="GO:0004181">
    <property type="term" value="F:metallocarboxypeptidase activity"/>
    <property type="evidence" value="ECO:0007669"/>
    <property type="project" value="UniProtKB-EC"/>
</dbReference>
<keyword evidence="1" id="KW-0645">Protease</keyword>
<organism evidence="1 2">
    <name type="scientific">Mucor velutinosus</name>
    <dbReference type="NCBI Taxonomy" id="708070"/>
    <lineage>
        <taxon>Eukaryota</taxon>
        <taxon>Fungi</taxon>
        <taxon>Fungi incertae sedis</taxon>
        <taxon>Mucoromycota</taxon>
        <taxon>Mucoromycotina</taxon>
        <taxon>Mucoromycetes</taxon>
        <taxon>Mucorales</taxon>
        <taxon>Mucorineae</taxon>
        <taxon>Mucoraceae</taxon>
        <taxon>Mucor</taxon>
    </lineage>
</organism>
<dbReference type="GeneID" id="89955436"/>
<gene>
    <name evidence="1" type="primary">VPS70_6</name>
    <name evidence="1" type="ORF">ATC70_011750</name>
</gene>
<protein>
    <submittedName>
        <fullName evidence="1">Vacuolar protein sorting-associated protein 70</fullName>
        <ecNumber evidence="1">3.4.17.21</ecNumber>
    </submittedName>
</protein>
<evidence type="ECO:0000313" key="1">
    <source>
        <dbReference type="EMBL" id="KAK4516772.1"/>
    </source>
</evidence>
<dbReference type="AlphaFoldDB" id="A0AAN7I1M3"/>
<dbReference type="Proteomes" id="UP001304243">
    <property type="component" value="Unassembled WGS sequence"/>
</dbReference>
<proteinExistence type="predicted"/>
<dbReference type="EC" id="3.4.17.21" evidence="1"/>
<keyword evidence="2" id="KW-1185">Reference proteome</keyword>
<evidence type="ECO:0000313" key="2">
    <source>
        <dbReference type="Proteomes" id="UP001304243"/>
    </source>
</evidence>
<keyword evidence="1" id="KW-0121">Carboxypeptidase</keyword>
<keyword evidence="1" id="KW-0378">Hydrolase</keyword>
<accession>A0AAN7I1M3</accession>